<dbReference type="GO" id="GO:0004656">
    <property type="term" value="F:procollagen-proline 4-dioxygenase activity"/>
    <property type="evidence" value="ECO:0007669"/>
    <property type="project" value="InterPro"/>
</dbReference>
<sequence>MSSSSSLLWISTVFCLILIQDHSADIQQVKEDTIEGMCMKKTVDHEEPQCAGNMNQLTPDEIETGTLPKRMEKVEEEAVVDQENMTAEGDSKDTTQENSIKETNQGTIEVTRRDIESVEEQSEDIAPPVPSPPPSPKLQKLPEVEVLLEEEEKMLNYVRDYVENETLRLEQLNKNLAHWTKISNYSMADPQGYLSVYLNCFHLLKRMAFDIPNDILNNSLYDTSFREEDLDQWDIYSEHHHLVSFINSSPQKMELLDSLDAHGILSLLNSNSDLSVPESTMVDILSNSLIHRPLEFEELTSEDIILDSLLEYVTKLDQTQSSKLLIESAKLKYPLSEKLAR</sequence>
<name>A0A8D8S043_9HEMI</name>
<proteinExistence type="predicted"/>
<dbReference type="Pfam" id="PF08336">
    <property type="entry name" value="P4Ha_N"/>
    <property type="match status" value="1"/>
</dbReference>
<protein>
    <recommendedName>
        <fullName evidence="3">Prolyl 4-hydroxylase N-terminal domain-containing protein</fullName>
    </recommendedName>
</protein>
<evidence type="ECO:0000256" key="2">
    <source>
        <dbReference type="SAM" id="SignalP"/>
    </source>
</evidence>
<accession>A0A8D8S043</accession>
<feature type="region of interest" description="Disordered" evidence="1">
    <location>
        <begin position="79"/>
        <end position="139"/>
    </location>
</feature>
<feature type="compositionally biased region" description="Pro residues" evidence="1">
    <location>
        <begin position="127"/>
        <end position="136"/>
    </location>
</feature>
<evidence type="ECO:0000256" key="1">
    <source>
        <dbReference type="SAM" id="MobiDB-lite"/>
    </source>
</evidence>
<dbReference type="GO" id="GO:0005783">
    <property type="term" value="C:endoplasmic reticulum"/>
    <property type="evidence" value="ECO:0007669"/>
    <property type="project" value="InterPro"/>
</dbReference>
<feature type="chain" id="PRO_5034090162" description="Prolyl 4-hydroxylase N-terminal domain-containing protein" evidence="2">
    <location>
        <begin position="24"/>
        <end position="341"/>
    </location>
</feature>
<keyword evidence="2" id="KW-0732">Signal</keyword>
<feature type="compositionally biased region" description="Polar residues" evidence="1">
    <location>
        <begin position="96"/>
        <end position="108"/>
    </location>
</feature>
<dbReference type="Gene3D" id="6.10.140.1460">
    <property type="match status" value="1"/>
</dbReference>
<feature type="domain" description="Prolyl 4-hydroxylase N-terminal" evidence="3">
    <location>
        <begin position="143"/>
        <end position="213"/>
    </location>
</feature>
<evidence type="ECO:0000313" key="4">
    <source>
        <dbReference type="EMBL" id="CAG6659475.1"/>
    </source>
</evidence>
<organism evidence="4">
    <name type="scientific">Cacopsylla melanoneura</name>
    <dbReference type="NCBI Taxonomy" id="428564"/>
    <lineage>
        <taxon>Eukaryota</taxon>
        <taxon>Metazoa</taxon>
        <taxon>Ecdysozoa</taxon>
        <taxon>Arthropoda</taxon>
        <taxon>Hexapoda</taxon>
        <taxon>Insecta</taxon>
        <taxon>Pterygota</taxon>
        <taxon>Neoptera</taxon>
        <taxon>Paraneoptera</taxon>
        <taxon>Hemiptera</taxon>
        <taxon>Sternorrhyncha</taxon>
        <taxon>Psylloidea</taxon>
        <taxon>Psyllidae</taxon>
        <taxon>Psyllinae</taxon>
        <taxon>Cacopsylla</taxon>
    </lineage>
</organism>
<dbReference type="EMBL" id="HBUF01194326">
    <property type="protein sequence ID" value="CAG6659475.1"/>
    <property type="molecule type" value="Transcribed_RNA"/>
</dbReference>
<evidence type="ECO:0000259" key="3">
    <source>
        <dbReference type="Pfam" id="PF08336"/>
    </source>
</evidence>
<feature type="signal peptide" evidence="2">
    <location>
        <begin position="1"/>
        <end position="23"/>
    </location>
</feature>
<dbReference type="AlphaFoldDB" id="A0A8D8S043"/>
<reference evidence="4" key="1">
    <citation type="submission" date="2021-05" db="EMBL/GenBank/DDBJ databases">
        <authorList>
            <person name="Alioto T."/>
            <person name="Alioto T."/>
            <person name="Gomez Garrido J."/>
        </authorList>
    </citation>
    <scope>NUCLEOTIDE SEQUENCE</scope>
</reference>
<dbReference type="InterPro" id="IPR013547">
    <property type="entry name" value="P4H_N"/>
</dbReference>